<reference evidence="1 2" key="1">
    <citation type="submission" date="2019-03" db="EMBL/GenBank/DDBJ databases">
        <title>Genomic Encyclopedia of Type Strains, Phase IV (KMG-IV): sequencing the most valuable type-strain genomes for metagenomic binning, comparative biology and taxonomic classification.</title>
        <authorList>
            <person name="Goeker M."/>
        </authorList>
    </citation>
    <scope>NUCLEOTIDE SEQUENCE [LARGE SCALE GENOMIC DNA]</scope>
    <source>
        <strain evidence="1 2">DSM 21153</strain>
    </source>
</reference>
<evidence type="ECO:0000313" key="1">
    <source>
        <dbReference type="EMBL" id="TCM82727.1"/>
    </source>
</evidence>
<sequence>MIRYVLAAAIAVPLATSHASAQDTGDVIVED</sequence>
<comment type="caution">
    <text evidence="1">The sequence shown here is derived from an EMBL/GenBank/DDBJ whole genome shotgun (WGS) entry which is preliminary data.</text>
</comment>
<gene>
    <name evidence="1" type="ORF">EV216_11591</name>
</gene>
<proteinExistence type="predicted"/>
<name>A0A4R1YSU3_9RHOB</name>
<accession>A0A4R1YSU3</accession>
<evidence type="ECO:0000313" key="2">
    <source>
        <dbReference type="Proteomes" id="UP000295277"/>
    </source>
</evidence>
<dbReference type="EMBL" id="SLVM01000015">
    <property type="protein sequence ID" value="TCM82727.1"/>
    <property type="molecule type" value="Genomic_DNA"/>
</dbReference>
<organism evidence="1 2">
    <name type="scientific">Rhodovulum steppense</name>
    <dbReference type="NCBI Taxonomy" id="540251"/>
    <lineage>
        <taxon>Bacteria</taxon>
        <taxon>Pseudomonadati</taxon>
        <taxon>Pseudomonadota</taxon>
        <taxon>Alphaproteobacteria</taxon>
        <taxon>Rhodobacterales</taxon>
        <taxon>Paracoccaceae</taxon>
        <taxon>Rhodovulum</taxon>
    </lineage>
</organism>
<keyword evidence="2" id="KW-1185">Reference proteome</keyword>
<dbReference type="AlphaFoldDB" id="A0A4R1YSU3"/>
<dbReference type="Proteomes" id="UP000295277">
    <property type="component" value="Unassembled WGS sequence"/>
</dbReference>
<protein>
    <submittedName>
        <fullName evidence="1">Uncharacterized protein</fullName>
    </submittedName>
</protein>